<dbReference type="InterPro" id="IPR036705">
    <property type="entry name" value="Ribosyl_crysJ1_sf"/>
</dbReference>
<keyword evidence="4" id="KW-1185">Reference proteome</keyword>
<proteinExistence type="predicted"/>
<evidence type="ECO:0000313" key="4">
    <source>
        <dbReference type="Proteomes" id="UP000319213"/>
    </source>
</evidence>
<dbReference type="SUPFAM" id="SSF101478">
    <property type="entry name" value="ADP-ribosylglycohydrolase"/>
    <property type="match status" value="1"/>
</dbReference>
<evidence type="ECO:0000313" key="3">
    <source>
        <dbReference type="EMBL" id="TQM75713.1"/>
    </source>
</evidence>
<accession>A0A543IYR9</accession>
<feature type="region of interest" description="Disordered" evidence="2">
    <location>
        <begin position="120"/>
        <end position="141"/>
    </location>
</feature>
<organism evidence="3 4">
    <name type="scientific">Thermopolyspora flexuosa</name>
    <dbReference type="NCBI Taxonomy" id="103836"/>
    <lineage>
        <taxon>Bacteria</taxon>
        <taxon>Bacillati</taxon>
        <taxon>Actinomycetota</taxon>
        <taxon>Actinomycetes</taxon>
        <taxon>Streptosporangiales</taxon>
        <taxon>Streptosporangiaceae</taxon>
        <taxon>Thermopolyspora</taxon>
    </lineage>
</organism>
<protein>
    <submittedName>
        <fullName evidence="3">ADP-ribosylglycohydrolase</fullName>
    </submittedName>
</protein>
<evidence type="ECO:0000256" key="1">
    <source>
        <dbReference type="PIRSR" id="PIRSR605502-1"/>
    </source>
</evidence>
<dbReference type="Gene3D" id="1.10.4080.10">
    <property type="entry name" value="ADP-ribosylation/Crystallin J1"/>
    <property type="match status" value="1"/>
</dbReference>
<dbReference type="Pfam" id="PF03747">
    <property type="entry name" value="ADP_ribosyl_GH"/>
    <property type="match status" value="1"/>
</dbReference>
<reference evidence="3 4" key="1">
    <citation type="submission" date="2019-06" db="EMBL/GenBank/DDBJ databases">
        <title>Sequencing the genomes of 1000 actinobacteria strains.</title>
        <authorList>
            <person name="Klenk H.-P."/>
        </authorList>
    </citation>
    <scope>NUCLEOTIDE SEQUENCE [LARGE SCALE GENOMIC DNA]</scope>
    <source>
        <strain evidence="3 4">DSM 43186</strain>
    </source>
</reference>
<dbReference type="PANTHER" id="PTHR16222:SF12">
    <property type="entry name" value="ADP-RIBOSYLGLYCOHYDROLASE-RELATED"/>
    <property type="match status" value="1"/>
</dbReference>
<dbReference type="OrthoDB" id="9798107at2"/>
<dbReference type="Proteomes" id="UP000319213">
    <property type="component" value="Unassembled WGS sequence"/>
</dbReference>
<feature type="binding site" evidence="1">
    <location>
        <position position="286"/>
    </location>
    <ligand>
        <name>Mg(2+)</name>
        <dbReference type="ChEBI" id="CHEBI:18420"/>
        <label>1</label>
    </ligand>
</feature>
<keyword evidence="1" id="KW-0479">Metal-binding</keyword>
<comment type="caution">
    <text evidence="3">The sequence shown here is derived from an EMBL/GenBank/DDBJ whole genome shotgun (WGS) entry which is preliminary data.</text>
</comment>
<feature type="compositionally biased region" description="Polar residues" evidence="2">
    <location>
        <begin position="127"/>
        <end position="141"/>
    </location>
</feature>
<gene>
    <name evidence="3" type="ORF">FHX40_2431</name>
</gene>
<sequence length="356" mass="37984">MRNGPATWANRVRGLVLGLMLGDAVGSGGIPPSGPIRVGVTTQLAAFTIEGVIRAAVRLAHRGICHPPSVVWHAYCRWGVLQGVGVHEAHRHWAEGRERWPDGWLAAVPQLRERRGSAPATVAALRQPQQPTADRPVTSSRGCHALTRSLPLAALAEGTPADRLADLARDVAALTHGDPQAHRATAAAVLLLGRCLAVGSFDEAVASQPHLPDLAEFDARIREAFDEARLSPMRPDRLAHLAPDATAPSALLGGVYVTASNRLSRASAVTSREAMDALTFAATAPDGDSVAAVTGALLGALHGVDIWPVELLSRLELVWVMDTLARDLVLQLTESPGGGEYEPPKDPYWWDRYPGW</sequence>
<dbReference type="GO" id="GO:0016787">
    <property type="term" value="F:hydrolase activity"/>
    <property type="evidence" value="ECO:0007669"/>
    <property type="project" value="UniProtKB-KW"/>
</dbReference>
<dbReference type="InterPro" id="IPR050792">
    <property type="entry name" value="ADP-ribosylglycohydrolase"/>
</dbReference>
<feature type="binding site" evidence="1">
    <location>
        <position position="289"/>
    </location>
    <ligand>
        <name>Mg(2+)</name>
        <dbReference type="ChEBI" id="CHEBI:18420"/>
        <label>1</label>
    </ligand>
</feature>
<dbReference type="InterPro" id="IPR005502">
    <property type="entry name" value="Ribosyl_crysJ1"/>
</dbReference>
<keyword evidence="1" id="KW-0460">Magnesium</keyword>
<comment type="cofactor">
    <cofactor evidence="1">
        <name>Mg(2+)</name>
        <dbReference type="ChEBI" id="CHEBI:18420"/>
    </cofactor>
    <text evidence="1">Binds 2 magnesium ions per subunit.</text>
</comment>
<dbReference type="GO" id="GO:0046872">
    <property type="term" value="F:metal ion binding"/>
    <property type="evidence" value="ECO:0007669"/>
    <property type="project" value="UniProtKB-KW"/>
</dbReference>
<dbReference type="PANTHER" id="PTHR16222">
    <property type="entry name" value="ADP-RIBOSYLGLYCOHYDROLASE"/>
    <property type="match status" value="1"/>
</dbReference>
<dbReference type="EMBL" id="VFPQ01000001">
    <property type="protein sequence ID" value="TQM75713.1"/>
    <property type="molecule type" value="Genomic_DNA"/>
</dbReference>
<evidence type="ECO:0000256" key="2">
    <source>
        <dbReference type="SAM" id="MobiDB-lite"/>
    </source>
</evidence>
<feature type="binding site" evidence="1">
    <location>
        <position position="288"/>
    </location>
    <ligand>
        <name>Mg(2+)</name>
        <dbReference type="ChEBI" id="CHEBI:18420"/>
        <label>1</label>
    </ligand>
</feature>
<dbReference type="AlphaFoldDB" id="A0A543IYR9"/>
<dbReference type="RefSeq" id="WP_142259689.1">
    <property type="nucleotide sequence ID" value="NZ_BMPV01000001.1"/>
</dbReference>
<keyword evidence="3" id="KW-0378">Hydrolase</keyword>
<name>A0A543IYR9_9ACTN</name>